<dbReference type="GO" id="GO:0003677">
    <property type="term" value="F:DNA binding"/>
    <property type="evidence" value="ECO:0007669"/>
    <property type="project" value="UniProtKB-KW"/>
</dbReference>
<dbReference type="SUPFAM" id="SSF46955">
    <property type="entry name" value="Putative DNA-binding domain"/>
    <property type="match status" value="1"/>
</dbReference>
<dbReference type="EMBL" id="AXZG01000070">
    <property type="protein sequence ID" value="ERT63835.1"/>
    <property type="molecule type" value="Genomic_DNA"/>
</dbReference>
<dbReference type="RefSeq" id="WP_023134572.1">
    <property type="nucleotide sequence ID" value="NZ_KI518041.1"/>
</dbReference>
<dbReference type="Pfam" id="PF13411">
    <property type="entry name" value="MerR_1"/>
    <property type="match status" value="1"/>
</dbReference>
<dbReference type="GO" id="GO:0003700">
    <property type="term" value="F:DNA-binding transcription factor activity"/>
    <property type="evidence" value="ECO:0007669"/>
    <property type="project" value="InterPro"/>
</dbReference>
<keyword evidence="1" id="KW-0238">DNA-binding</keyword>
<protein>
    <recommendedName>
        <fullName evidence="2">HTH merR-type domain-containing protein</fullName>
    </recommendedName>
</protein>
<dbReference type="PATRIC" id="fig|888019.4.peg.2050"/>
<dbReference type="Gene3D" id="1.10.1660.10">
    <property type="match status" value="1"/>
</dbReference>
<dbReference type="PANTHER" id="PTHR30204">
    <property type="entry name" value="REDOX-CYCLING DRUG-SENSING TRANSCRIPTIONAL ACTIVATOR SOXR"/>
    <property type="match status" value="1"/>
</dbReference>
<evidence type="ECO:0000259" key="2">
    <source>
        <dbReference type="PROSITE" id="PS50937"/>
    </source>
</evidence>
<name>U7UWZ9_9MICC</name>
<organism evidence="3 4">
    <name type="scientific">Rothia aeria F0184</name>
    <dbReference type="NCBI Taxonomy" id="888019"/>
    <lineage>
        <taxon>Bacteria</taxon>
        <taxon>Bacillati</taxon>
        <taxon>Actinomycetota</taxon>
        <taxon>Actinomycetes</taxon>
        <taxon>Micrococcales</taxon>
        <taxon>Micrococcaceae</taxon>
        <taxon>Rothia</taxon>
    </lineage>
</organism>
<feature type="domain" description="HTH merR-type" evidence="2">
    <location>
        <begin position="38"/>
        <end position="110"/>
    </location>
</feature>
<comment type="caution">
    <text evidence="3">The sequence shown here is derived from an EMBL/GenBank/DDBJ whole genome shotgun (WGS) entry which is preliminary data.</text>
</comment>
<evidence type="ECO:0000256" key="1">
    <source>
        <dbReference type="ARBA" id="ARBA00023125"/>
    </source>
</evidence>
<dbReference type="SMART" id="SM00422">
    <property type="entry name" value="HTH_MERR"/>
    <property type="match status" value="1"/>
</dbReference>
<dbReference type="InterPro" id="IPR009061">
    <property type="entry name" value="DNA-bd_dom_put_sf"/>
</dbReference>
<sequence length="195" mass="21201">MDQPLEGFGSLFPTTPPPRGEQGVLFADPLSLVDENLGYRGSVARKAAGISYRQLDYWARTELVVPTVRSASGSGTQRLYSFRDVLVLKIVKHLLDTGVSLQQIRTSIEHLRTRGVEDLAAVTLMSDGTTVYECTSPSEVIDLVQAGQGVFGIAIGRVWREIEQNLNGEPGEDTLGGAHEHVDQLAARRARKAGN</sequence>
<dbReference type="HOGENOM" id="CLU_092079_0_0_11"/>
<accession>U7UWZ9</accession>
<dbReference type="PROSITE" id="PS50937">
    <property type="entry name" value="HTH_MERR_2"/>
    <property type="match status" value="1"/>
</dbReference>
<dbReference type="PANTHER" id="PTHR30204:SF3">
    <property type="entry name" value="HTH MERR-TYPE DOMAIN-CONTAINING PROTEIN"/>
    <property type="match status" value="1"/>
</dbReference>
<dbReference type="AlphaFoldDB" id="U7UWZ9"/>
<gene>
    <name evidence="3" type="ORF">HMPREF0742_02511</name>
</gene>
<reference evidence="3 4" key="1">
    <citation type="submission" date="2013-08" db="EMBL/GenBank/DDBJ databases">
        <authorList>
            <person name="Weinstock G."/>
            <person name="Sodergren E."/>
            <person name="Wylie T."/>
            <person name="Fulton L."/>
            <person name="Fulton R."/>
            <person name="Fronick C."/>
            <person name="O'Laughlin M."/>
            <person name="Godfrey J."/>
            <person name="Miner T."/>
            <person name="Herter B."/>
            <person name="Appelbaum E."/>
            <person name="Cordes M."/>
            <person name="Lek S."/>
            <person name="Wollam A."/>
            <person name="Pepin K.H."/>
            <person name="Palsikar V.B."/>
            <person name="Mitreva M."/>
            <person name="Wilson R.K."/>
        </authorList>
    </citation>
    <scope>NUCLEOTIDE SEQUENCE [LARGE SCALE GENOMIC DNA]</scope>
    <source>
        <strain evidence="3 4">F0184</strain>
    </source>
</reference>
<evidence type="ECO:0000313" key="4">
    <source>
        <dbReference type="Proteomes" id="UP000017174"/>
    </source>
</evidence>
<dbReference type="InterPro" id="IPR047057">
    <property type="entry name" value="MerR_fam"/>
</dbReference>
<proteinExistence type="predicted"/>
<dbReference type="InterPro" id="IPR000551">
    <property type="entry name" value="MerR-type_HTH_dom"/>
</dbReference>
<evidence type="ECO:0000313" key="3">
    <source>
        <dbReference type="EMBL" id="ERT63835.1"/>
    </source>
</evidence>
<dbReference type="Proteomes" id="UP000017174">
    <property type="component" value="Unassembled WGS sequence"/>
</dbReference>